<dbReference type="EMBL" id="UYJE01003170">
    <property type="protein sequence ID" value="VDI17116.1"/>
    <property type="molecule type" value="Genomic_DNA"/>
</dbReference>
<evidence type="ECO:0000313" key="2">
    <source>
        <dbReference type="EMBL" id="VDI17116.1"/>
    </source>
</evidence>
<dbReference type="Pfam" id="PF00622">
    <property type="entry name" value="SPRY"/>
    <property type="match status" value="1"/>
</dbReference>
<reference evidence="2" key="1">
    <citation type="submission" date="2018-11" db="EMBL/GenBank/DDBJ databases">
        <authorList>
            <person name="Alioto T."/>
            <person name="Alioto T."/>
        </authorList>
    </citation>
    <scope>NUCLEOTIDE SEQUENCE</scope>
</reference>
<proteinExistence type="predicted"/>
<dbReference type="Proteomes" id="UP000596742">
    <property type="component" value="Unassembled WGS sequence"/>
</dbReference>
<sequence>MYPLFVEIIECGDKTNIGIGICPGKTYPVNRMPGWNRWSIAYHADDGGIFIEAGAANSHVVKCTKGDVMSMFCDVVSKQLVFYKNDQEVKQIKINIPRGGYWPMIGMHSVGECVKLLEKDPWTPDPDDIPPKPASFKTYKYGNLWISPARNVSLTKKGYTGNQCGWMLLHNPTKVLIGYKVYMSLLDVSSNYMVKSYNFLPKGLILYKPSSFLKALIGYKV</sequence>
<dbReference type="Gene3D" id="2.60.120.920">
    <property type="match status" value="1"/>
</dbReference>
<feature type="domain" description="B30.2/SPRY" evidence="1">
    <location>
        <begin position="1"/>
        <end position="123"/>
    </location>
</feature>
<dbReference type="InterPro" id="IPR013320">
    <property type="entry name" value="ConA-like_dom_sf"/>
</dbReference>
<dbReference type="OrthoDB" id="6145267at2759"/>
<keyword evidence="3" id="KW-1185">Reference proteome</keyword>
<protein>
    <recommendedName>
        <fullName evidence="1">B30.2/SPRY domain-containing protein</fullName>
    </recommendedName>
</protein>
<dbReference type="InterPro" id="IPR003877">
    <property type="entry name" value="SPRY_dom"/>
</dbReference>
<dbReference type="SUPFAM" id="SSF49899">
    <property type="entry name" value="Concanavalin A-like lectins/glucanases"/>
    <property type="match status" value="1"/>
</dbReference>
<dbReference type="PROSITE" id="PS50188">
    <property type="entry name" value="B302_SPRY"/>
    <property type="match status" value="1"/>
</dbReference>
<organism evidence="2 3">
    <name type="scientific">Mytilus galloprovincialis</name>
    <name type="common">Mediterranean mussel</name>
    <dbReference type="NCBI Taxonomy" id="29158"/>
    <lineage>
        <taxon>Eukaryota</taxon>
        <taxon>Metazoa</taxon>
        <taxon>Spiralia</taxon>
        <taxon>Lophotrochozoa</taxon>
        <taxon>Mollusca</taxon>
        <taxon>Bivalvia</taxon>
        <taxon>Autobranchia</taxon>
        <taxon>Pteriomorphia</taxon>
        <taxon>Mytilida</taxon>
        <taxon>Mytiloidea</taxon>
        <taxon>Mytilidae</taxon>
        <taxon>Mytilinae</taxon>
        <taxon>Mytilus</taxon>
    </lineage>
</organism>
<dbReference type="AlphaFoldDB" id="A0A8B6DAU2"/>
<evidence type="ECO:0000313" key="3">
    <source>
        <dbReference type="Proteomes" id="UP000596742"/>
    </source>
</evidence>
<gene>
    <name evidence="2" type="ORF">MGAL_10B002153</name>
</gene>
<comment type="caution">
    <text evidence="2">The sequence shown here is derived from an EMBL/GenBank/DDBJ whole genome shotgun (WGS) entry which is preliminary data.</text>
</comment>
<dbReference type="InterPro" id="IPR043136">
    <property type="entry name" value="B30.2/SPRY_sf"/>
</dbReference>
<dbReference type="InterPro" id="IPR001870">
    <property type="entry name" value="B30.2/SPRY"/>
</dbReference>
<evidence type="ECO:0000259" key="1">
    <source>
        <dbReference type="PROSITE" id="PS50188"/>
    </source>
</evidence>
<name>A0A8B6DAU2_MYTGA</name>
<accession>A0A8B6DAU2</accession>